<reference evidence="1" key="1">
    <citation type="submission" date="2022-07" db="EMBL/GenBank/DDBJ databases">
        <title>Phylogenomic reconstructions and comparative analyses of Kickxellomycotina fungi.</title>
        <authorList>
            <person name="Reynolds N.K."/>
            <person name="Stajich J.E."/>
            <person name="Barry K."/>
            <person name="Grigoriev I.V."/>
            <person name="Crous P."/>
            <person name="Smith M.E."/>
        </authorList>
    </citation>
    <scope>NUCLEOTIDE SEQUENCE</scope>
    <source>
        <strain evidence="1">Benny 63K</strain>
    </source>
</reference>
<proteinExistence type="predicted"/>
<protein>
    <submittedName>
        <fullName evidence="1">Uncharacterized protein</fullName>
    </submittedName>
</protein>
<accession>A0ACC1IRD3</accession>
<organism evidence="1 2">
    <name type="scientific">Kickxella alabastrina</name>
    <dbReference type="NCBI Taxonomy" id="61397"/>
    <lineage>
        <taxon>Eukaryota</taxon>
        <taxon>Fungi</taxon>
        <taxon>Fungi incertae sedis</taxon>
        <taxon>Zoopagomycota</taxon>
        <taxon>Kickxellomycotina</taxon>
        <taxon>Kickxellomycetes</taxon>
        <taxon>Kickxellales</taxon>
        <taxon>Kickxellaceae</taxon>
        <taxon>Kickxella</taxon>
    </lineage>
</organism>
<evidence type="ECO:0000313" key="2">
    <source>
        <dbReference type="Proteomes" id="UP001150581"/>
    </source>
</evidence>
<comment type="caution">
    <text evidence="1">The sequence shown here is derived from an EMBL/GenBank/DDBJ whole genome shotgun (WGS) entry which is preliminary data.</text>
</comment>
<gene>
    <name evidence="1" type="ORF">LPJ66_002140</name>
</gene>
<dbReference type="EMBL" id="JANBPG010000156">
    <property type="protein sequence ID" value="KAJ1899397.1"/>
    <property type="molecule type" value="Genomic_DNA"/>
</dbReference>
<evidence type="ECO:0000313" key="1">
    <source>
        <dbReference type="EMBL" id="KAJ1899397.1"/>
    </source>
</evidence>
<dbReference type="Proteomes" id="UP001150581">
    <property type="component" value="Unassembled WGS sequence"/>
</dbReference>
<sequence>MAEKFQAKAHHAYNKAKPDELDLSPGDIIHVTNNEHTSWWIGQNQMTKEQGWFPSNFVTKLAKPEGSSKPKLKTKRVVRIVKAYTAMDEDDLDLQVGDQVEVQKEVDGWFLGTLDSRSGMFPVGHAEVSERRPLPPTPVMCASRRGTFSGGSAPEVGLPVPPQAPPVLPSRNPPLPPRASTETSRPVERRFSVLSAAPVAEAADDGKKEKKSGHRISRLFGAKKSKSKEKEAASDLGSGIGSEETASRRSFSSATDEPYHFDKQPVYDEQSEEEMLSPALPSRPLPQPIAASSLGSPPPAAARPLPSIPQAGLAKLPALPSVAMPPPATAPVPAAVTPERRASIASIKSQSSGVSAQYPPSQAPPVPELSAADKETTAGEEPATEPDAESIAEHTDAEEVAKVRGSAKLAKIIEDYEAQSSEELNLMSGDVITIIHRGTDEEPRWKGEYHGKKGYFPGTVVEAIEESADLDEEDDAVNRPRGGFKLAAYGVQQGGLGSIFAGGGGMPALRKSGPTRKSAEQEDQDNNTVAAAPMAMAPAMAPVIPKLRSVKRPQAEEQEPEQQPNFLAQLSRVPRKQVSSEDSPISAGSALLAVAPVIPTIPAIPVSRKSTAASSIHELEPESQDVHKDETSNVEEEEEEEKVIDETSKAESIKEVDFSDDRDLNETIEVAEPEAAADTTEPQHFDDNNESKDAADEVDASTSAHPPETADVPFEDPQLSDDAPSSRASSLDPMKSPALSQVKRLVRRGPRQKPTAEGLKKSSEESQSQSLVSALQKDVVLPEPEPEVEKAAPPALPEKPKGLARSAFGGGMQLPTGGFKATGRVGSAMASRLAALQARASGNSAEDEDEDTSAGRRTLSGSRPPPTDSHVSAAAGAAPVPVVKKPSFTVRSAATNDAAPSAQPPVVSIEWKKQVEDEHSRLRSDIDKASRGTEQQIARLEAKLASSEQENQAHKQNISGLERQVEGILGQLTGVKSELSGIQKSVAEVGAHRGVTKDEVAEILRAELASALVPIKKQNGELVEENKKLHAKIAELRAYVDELVVEEEE</sequence>
<keyword evidence="2" id="KW-1185">Reference proteome</keyword>
<name>A0ACC1IRD3_9FUNG</name>